<evidence type="ECO:0000256" key="3">
    <source>
        <dbReference type="ARBA" id="ARBA00022777"/>
    </source>
</evidence>
<dbReference type="GO" id="GO:0004370">
    <property type="term" value="F:glycerol kinase activity"/>
    <property type="evidence" value="ECO:0007669"/>
    <property type="project" value="UniProtKB-EC"/>
</dbReference>
<dbReference type="GO" id="GO:0005975">
    <property type="term" value="P:carbohydrate metabolic process"/>
    <property type="evidence" value="ECO:0007669"/>
    <property type="project" value="InterPro"/>
</dbReference>
<dbReference type="InterPro" id="IPR018484">
    <property type="entry name" value="FGGY_N"/>
</dbReference>
<accession>A0A1P8W9U6</accession>
<dbReference type="SUPFAM" id="SSF53067">
    <property type="entry name" value="Actin-like ATPase domain"/>
    <property type="match status" value="2"/>
</dbReference>
<feature type="domain" description="Carbohydrate kinase FGGY C-terminal" evidence="5">
    <location>
        <begin position="289"/>
        <end position="463"/>
    </location>
</feature>
<dbReference type="EC" id="2.7.1.30" evidence="6"/>
<keyword evidence="2 6" id="KW-0808">Transferase</keyword>
<dbReference type="PANTHER" id="PTHR43095">
    <property type="entry name" value="SUGAR KINASE"/>
    <property type="match status" value="1"/>
</dbReference>
<evidence type="ECO:0000256" key="2">
    <source>
        <dbReference type="ARBA" id="ARBA00022679"/>
    </source>
</evidence>
<organism evidence="6 7">
    <name type="scientific">Fuerstiella marisgermanici</name>
    <dbReference type="NCBI Taxonomy" id="1891926"/>
    <lineage>
        <taxon>Bacteria</taxon>
        <taxon>Pseudomonadati</taxon>
        <taxon>Planctomycetota</taxon>
        <taxon>Planctomycetia</taxon>
        <taxon>Planctomycetales</taxon>
        <taxon>Planctomycetaceae</taxon>
        <taxon>Fuerstiella</taxon>
    </lineage>
</organism>
<dbReference type="KEGG" id="fmr:Fuma_00403"/>
<proteinExistence type="inferred from homology"/>
<dbReference type="InterPro" id="IPR018485">
    <property type="entry name" value="FGGY_C"/>
</dbReference>
<dbReference type="PIRSF" id="PIRSF000538">
    <property type="entry name" value="GlpK"/>
    <property type="match status" value="1"/>
</dbReference>
<dbReference type="CDD" id="cd07777">
    <property type="entry name" value="ASKHA_NBD_FGGY_SHK"/>
    <property type="match status" value="1"/>
</dbReference>
<dbReference type="EMBL" id="CP017641">
    <property type="protein sequence ID" value="APZ90819.1"/>
    <property type="molecule type" value="Genomic_DNA"/>
</dbReference>
<evidence type="ECO:0000313" key="7">
    <source>
        <dbReference type="Proteomes" id="UP000187735"/>
    </source>
</evidence>
<feature type="domain" description="Carbohydrate kinase FGGY N-terminal" evidence="4">
    <location>
        <begin position="4"/>
        <end position="253"/>
    </location>
</feature>
<dbReference type="Proteomes" id="UP000187735">
    <property type="component" value="Chromosome"/>
</dbReference>
<dbReference type="RefSeq" id="WP_077022661.1">
    <property type="nucleotide sequence ID" value="NZ_CP017641.1"/>
</dbReference>
<keyword evidence="3 6" id="KW-0418">Kinase</keyword>
<protein>
    <submittedName>
        <fullName evidence="6">Glycerol kinase</fullName>
        <ecNumber evidence="6">2.7.1.30</ecNumber>
    </submittedName>
</protein>
<name>A0A1P8W9U6_9PLAN</name>
<gene>
    <name evidence="6" type="primary">glpK_1</name>
    <name evidence="6" type="ORF">Fuma_00403</name>
</gene>
<evidence type="ECO:0000256" key="1">
    <source>
        <dbReference type="ARBA" id="ARBA00009156"/>
    </source>
</evidence>
<sequence>MPSIVIGLDIGTTSVSAIAIFDDGRPPESVTLQHNATVSGLPNGRAEQDPSKLLNSAVSALQQISAACREADIAAIGVTGQMHSTVLLNQQRRTLRNVITWQDRRSLEPCENGVSPLDELLRAVPSELMDGTGCRLSPGYMGTTLFALQRLNELPQDIHSVSFVADWVASELSGQSPVTDRSHAASSGLFDLQNDGWQPDLLTAACVMPDWLPDVRDSGERIGELTPTMADATGIRAGTPICNAIGDNQASVISSLPSGDDALLINIGTGGQIVWRLPSFERINGMDTRYLPAASRNQEGLFMLVGAGLCGGDAVAWINRTVRQWLSEFGCEVSEADVWMYLNERLTAEALETESITCEPFFGGTRVDPQRRGVFEGVGLHNFTPANIAAGILHGIAESMHAVYVSAEGRRPHPLRTISMAGNGARRNPLLVDAVSRCFGVPVTVSPCQEEAATGAAMLAGVHAGLWPDIDAARQFCIVEDA</sequence>
<reference evidence="6 7" key="1">
    <citation type="journal article" date="2016" name="Front. Microbiol.">
        <title>Fuerstia marisgermanicae gen. nov., sp. nov., an Unusual Member of the Phylum Planctomycetes from the German Wadden Sea.</title>
        <authorList>
            <person name="Kohn T."/>
            <person name="Heuer A."/>
            <person name="Jogler M."/>
            <person name="Vollmers J."/>
            <person name="Boedeker C."/>
            <person name="Bunk B."/>
            <person name="Rast P."/>
            <person name="Borchert D."/>
            <person name="Glockner I."/>
            <person name="Freese H.M."/>
            <person name="Klenk H.P."/>
            <person name="Overmann J."/>
            <person name="Kaster A.K."/>
            <person name="Rohde M."/>
            <person name="Wiegand S."/>
            <person name="Jogler C."/>
        </authorList>
    </citation>
    <scope>NUCLEOTIDE SEQUENCE [LARGE SCALE GENOMIC DNA]</scope>
    <source>
        <strain evidence="6 7">NH11</strain>
    </source>
</reference>
<dbReference type="Pfam" id="PF00370">
    <property type="entry name" value="FGGY_N"/>
    <property type="match status" value="1"/>
</dbReference>
<keyword evidence="7" id="KW-1185">Reference proteome</keyword>
<evidence type="ECO:0000259" key="4">
    <source>
        <dbReference type="Pfam" id="PF00370"/>
    </source>
</evidence>
<evidence type="ECO:0000313" key="6">
    <source>
        <dbReference type="EMBL" id="APZ90819.1"/>
    </source>
</evidence>
<dbReference type="STRING" id="1891926.Fuma_00403"/>
<dbReference type="Gene3D" id="3.30.420.40">
    <property type="match status" value="2"/>
</dbReference>
<dbReference type="InterPro" id="IPR000577">
    <property type="entry name" value="Carb_kinase_FGGY"/>
</dbReference>
<dbReference type="InterPro" id="IPR043129">
    <property type="entry name" value="ATPase_NBD"/>
</dbReference>
<comment type="similarity">
    <text evidence="1">Belongs to the FGGY kinase family.</text>
</comment>
<dbReference type="Pfam" id="PF02782">
    <property type="entry name" value="FGGY_C"/>
    <property type="match status" value="1"/>
</dbReference>
<dbReference type="AlphaFoldDB" id="A0A1P8W9U6"/>
<dbReference type="PANTHER" id="PTHR43095:SF5">
    <property type="entry name" value="XYLULOSE KINASE"/>
    <property type="match status" value="1"/>
</dbReference>
<dbReference type="OrthoDB" id="8434698at2"/>
<dbReference type="InterPro" id="IPR050406">
    <property type="entry name" value="FGGY_Carb_Kinase"/>
</dbReference>
<evidence type="ECO:0000259" key="5">
    <source>
        <dbReference type="Pfam" id="PF02782"/>
    </source>
</evidence>